<proteinExistence type="predicted"/>
<accession>A0A6A4GPQ3</accession>
<keyword evidence="2" id="KW-1185">Reference proteome</keyword>
<name>A0A6A4GPQ3_9AGAR</name>
<dbReference type="OrthoDB" id="2684108at2759"/>
<organism evidence="1 2">
    <name type="scientific">Gymnopus androsaceus JB14</name>
    <dbReference type="NCBI Taxonomy" id="1447944"/>
    <lineage>
        <taxon>Eukaryota</taxon>
        <taxon>Fungi</taxon>
        <taxon>Dikarya</taxon>
        <taxon>Basidiomycota</taxon>
        <taxon>Agaricomycotina</taxon>
        <taxon>Agaricomycetes</taxon>
        <taxon>Agaricomycetidae</taxon>
        <taxon>Agaricales</taxon>
        <taxon>Marasmiineae</taxon>
        <taxon>Omphalotaceae</taxon>
        <taxon>Gymnopus</taxon>
    </lineage>
</organism>
<evidence type="ECO:0000313" key="1">
    <source>
        <dbReference type="EMBL" id="KAE9387323.1"/>
    </source>
</evidence>
<gene>
    <name evidence="1" type="ORF">BT96DRAFT_837810</name>
</gene>
<dbReference type="AlphaFoldDB" id="A0A6A4GPQ3"/>
<dbReference type="Proteomes" id="UP000799118">
    <property type="component" value="Unassembled WGS sequence"/>
</dbReference>
<reference evidence="1" key="1">
    <citation type="journal article" date="2019" name="Environ. Microbiol.">
        <title>Fungal ecological strategies reflected in gene transcription - a case study of two litter decomposers.</title>
        <authorList>
            <person name="Barbi F."/>
            <person name="Kohler A."/>
            <person name="Barry K."/>
            <person name="Baskaran P."/>
            <person name="Daum C."/>
            <person name="Fauchery L."/>
            <person name="Ihrmark K."/>
            <person name="Kuo A."/>
            <person name="LaButti K."/>
            <person name="Lipzen A."/>
            <person name="Morin E."/>
            <person name="Grigoriev I.V."/>
            <person name="Henrissat B."/>
            <person name="Lindahl B."/>
            <person name="Martin F."/>
        </authorList>
    </citation>
    <scope>NUCLEOTIDE SEQUENCE</scope>
    <source>
        <strain evidence="1">JB14</strain>
    </source>
</reference>
<dbReference type="EMBL" id="ML769808">
    <property type="protein sequence ID" value="KAE9387323.1"/>
    <property type="molecule type" value="Genomic_DNA"/>
</dbReference>
<evidence type="ECO:0000313" key="2">
    <source>
        <dbReference type="Proteomes" id="UP000799118"/>
    </source>
</evidence>
<protein>
    <submittedName>
        <fullName evidence="1">Uncharacterized protein</fullName>
    </submittedName>
</protein>
<sequence length="89" mass="9650">MGTMNQAGLNMGPRHARVFGRAVSYTKKLTKERMVEHDNDIIGASSLIWSIAQAVLPKDVMQVIYDILSAEGLPTLQTRNIAPASAEPG</sequence>